<dbReference type="Pfam" id="PF00128">
    <property type="entry name" value="Alpha-amylase"/>
    <property type="match status" value="1"/>
</dbReference>
<sequence length="491" mass="56187">MIWICPIYKSPWSDYGYDIADYYTVSEDFGTNKDLDNLIAKSRAKGLGIQEALKDPNSKYREYYYFKEGIGGQPPNNWRFYFGGSAWEPVPNEDNMFYLHAYTTKMADLNWENTELKQELYTMINWWIGKGIAGFRIDAIMNIKKTMVEGHLEPDGDDGLVAIVKYILNQPGLKDLIRDLKDNAFAKHDIMTLAEAAVPDDELEDFVGRHGFFNMSFDFRAADIDVPGSAEWYYPTDWTVNQLRDILLNVQTSVQKMGWGAIYFENHDQNRSINKYFDRHRLDISDVTKKLLGTILLGFRGPPVIYEGEEIGMENIQLDSINQYEDAETHHQYNSGVAAGLAPDKRQRAHPDAVGRLGEGRFSTGNPWFPVNPNYTTINVAEALKNKKSVYYHYRTLLQMRNSAKYKVILVYGKTVPKYSNVDNIIAYERVLGIQSVLFFANFQNDTIELDHSEFRGEILSNNYDEAPGVTNGTITISPYQALVIDISQLS</sequence>
<evidence type="ECO:0000256" key="2">
    <source>
        <dbReference type="ARBA" id="ARBA00026248"/>
    </source>
</evidence>
<dbReference type="STRING" id="1367422.A0A178ZYN8"/>
<evidence type="ECO:0000256" key="1">
    <source>
        <dbReference type="ARBA" id="ARBA00008061"/>
    </source>
</evidence>
<proteinExistence type="inferred from homology"/>
<dbReference type="GO" id="GO:0000023">
    <property type="term" value="P:maltose metabolic process"/>
    <property type="evidence" value="ECO:0007669"/>
    <property type="project" value="UniProtKB-KW"/>
</dbReference>
<dbReference type="OrthoDB" id="204980at2759"/>
<comment type="similarity">
    <text evidence="1">Belongs to the glycosyl hydrolase 13 family.</text>
</comment>
<dbReference type="GO" id="GO:0090599">
    <property type="term" value="F:alpha-glucosidase activity"/>
    <property type="evidence" value="ECO:0007669"/>
    <property type="project" value="UniProtKB-ARBA"/>
</dbReference>
<dbReference type="SUPFAM" id="SSF51445">
    <property type="entry name" value="(Trans)glycosidases"/>
    <property type="match status" value="1"/>
</dbReference>
<dbReference type="InterPro" id="IPR006047">
    <property type="entry name" value="GH13_cat_dom"/>
</dbReference>
<accession>A0A178ZYN8</accession>
<dbReference type="AlphaFoldDB" id="A0A178ZYN8"/>
<keyword evidence="2" id="KW-0462">Maltose metabolism</keyword>
<keyword evidence="5" id="KW-1185">Reference proteome</keyword>
<dbReference type="GO" id="GO:0009313">
    <property type="term" value="P:oligosaccharide catabolic process"/>
    <property type="evidence" value="ECO:0007669"/>
    <property type="project" value="TreeGrafter"/>
</dbReference>
<dbReference type="RefSeq" id="XP_018697798.1">
    <property type="nucleotide sequence ID" value="XM_018831919.1"/>
</dbReference>
<dbReference type="GeneID" id="30004573"/>
<dbReference type="Proteomes" id="UP000078343">
    <property type="component" value="Unassembled WGS sequence"/>
</dbReference>
<evidence type="ECO:0000313" key="5">
    <source>
        <dbReference type="Proteomes" id="UP000078343"/>
    </source>
</evidence>
<gene>
    <name evidence="4" type="ORF">AYL99_00403</name>
</gene>
<organism evidence="4 5">
    <name type="scientific">Fonsecaea erecta</name>
    <dbReference type="NCBI Taxonomy" id="1367422"/>
    <lineage>
        <taxon>Eukaryota</taxon>
        <taxon>Fungi</taxon>
        <taxon>Dikarya</taxon>
        <taxon>Ascomycota</taxon>
        <taxon>Pezizomycotina</taxon>
        <taxon>Eurotiomycetes</taxon>
        <taxon>Chaetothyriomycetidae</taxon>
        <taxon>Chaetothyriales</taxon>
        <taxon>Herpotrichiellaceae</taxon>
        <taxon>Fonsecaea</taxon>
    </lineage>
</organism>
<feature type="domain" description="Glycosyl hydrolase family 13 catalytic" evidence="3">
    <location>
        <begin position="1"/>
        <end position="361"/>
    </location>
</feature>
<dbReference type="PANTHER" id="PTHR10357">
    <property type="entry name" value="ALPHA-AMYLASE FAMILY MEMBER"/>
    <property type="match status" value="1"/>
</dbReference>
<dbReference type="Gene3D" id="3.90.400.10">
    <property type="entry name" value="Oligo-1,6-glucosidase, Domain 2"/>
    <property type="match status" value="1"/>
</dbReference>
<dbReference type="Gene3D" id="2.60.40.1180">
    <property type="entry name" value="Golgi alpha-mannosidase II"/>
    <property type="match status" value="1"/>
</dbReference>
<dbReference type="PANTHER" id="PTHR10357:SF179">
    <property type="entry name" value="NEUTRAL AND BASIC AMINO ACID TRANSPORT PROTEIN RBAT"/>
    <property type="match status" value="1"/>
</dbReference>
<dbReference type="InterPro" id="IPR045857">
    <property type="entry name" value="O16G_dom_2"/>
</dbReference>
<dbReference type="SUPFAM" id="SSF51011">
    <property type="entry name" value="Glycosyl hydrolase domain"/>
    <property type="match status" value="1"/>
</dbReference>
<name>A0A178ZYN8_9EURO</name>
<protein>
    <recommendedName>
        <fullName evidence="3">Glycosyl hydrolase family 13 catalytic domain-containing protein</fullName>
    </recommendedName>
</protein>
<evidence type="ECO:0000259" key="3">
    <source>
        <dbReference type="SMART" id="SM00642"/>
    </source>
</evidence>
<comment type="caution">
    <text evidence="4">The sequence shown here is derived from an EMBL/GenBank/DDBJ whole genome shotgun (WGS) entry which is preliminary data.</text>
</comment>
<evidence type="ECO:0000313" key="4">
    <source>
        <dbReference type="EMBL" id="OAP64431.1"/>
    </source>
</evidence>
<dbReference type="InterPro" id="IPR017853">
    <property type="entry name" value="GH"/>
</dbReference>
<dbReference type="EMBL" id="LVYI01000001">
    <property type="protein sequence ID" value="OAP64431.1"/>
    <property type="molecule type" value="Genomic_DNA"/>
</dbReference>
<dbReference type="Gene3D" id="3.20.20.80">
    <property type="entry name" value="Glycosidases"/>
    <property type="match status" value="2"/>
</dbReference>
<dbReference type="SMART" id="SM00642">
    <property type="entry name" value="Aamy"/>
    <property type="match status" value="1"/>
</dbReference>
<dbReference type="GO" id="GO:0004556">
    <property type="term" value="F:alpha-amylase activity"/>
    <property type="evidence" value="ECO:0007669"/>
    <property type="project" value="TreeGrafter"/>
</dbReference>
<reference evidence="4 5" key="1">
    <citation type="submission" date="2016-04" db="EMBL/GenBank/DDBJ databases">
        <title>Draft genome of Fonsecaea erecta CBS 125763.</title>
        <authorList>
            <person name="Weiss V.A."/>
            <person name="Vicente V.A."/>
            <person name="Raittz R.T."/>
            <person name="Moreno L.F."/>
            <person name="De Souza E.M."/>
            <person name="Pedrosa F.O."/>
            <person name="Steffens M.B."/>
            <person name="Faoro H."/>
            <person name="Tadra-Sfeir M.Z."/>
            <person name="Najafzadeh M.J."/>
            <person name="Felipe M.S."/>
            <person name="Teixeira M."/>
            <person name="Sun J."/>
            <person name="Xi L."/>
            <person name="Gomes R."/>
            <person name="De Azevedo C.M."/>
            <person name="Salgado C.G."/>
            <person name="Da Silva M.B."/>
            <person name="Nascimento M.F."/>
            <person name="Queiroz-Telles F."/>
            <person name="Attili D.S."/>
            <person name="Gorbushina A."/>
        </authorList>
    </citation>
    <scope>NUCLEOTIDE SEQUENCE [LARGE SCALE GENOMIC DNA]</scope>
    <source>
        <strain evidence="4 5">CBS 125763</strain>
    </source>
</reference>
<dbReference type="InterPro" id="IPR013780">
    <property type="entry name" value="Glyco_hydro_b"/>
</dbReference>